<dbReference type="RefSeq" id="WP_205349881.1">
    <property type="nucleotide sequence ID" value="NZ_JAFEUP010000005.1"/>
</dbReference>
<comment type="cofactor">
    <cofactor evidence="2">
        <name>a divalent metal cation</name>
        <dbReference type="ChEBI" id="CHEBI:60240"/>
    </cofactor>
</comment>
<dbReference type="Gene3D" id="3.60.21.10">
    <property type="match status" value="1"/>
</dbReference>
<comment type="caution">
    <text evidence="4">The sequence shown here is derived from an EMBL/GenBank/DDBJ whole genome shotgun (WGS) entry which is preliminary data.</text>
</comment>
<keyword evidence="5" id="KW-1185">Reference proteome</keyword>
<evidence type="ECO:0000256" key="2">
    <source>
        <dbReference type="RuleBase" id="RU362039"/>
    </source>
</evidence>
<sequence>MKIGLISDTHGLLRPEALAALAGCVQIIHAGDIGKPEILASLAEIAPLHAVRGNNDHGDWAAALPHSLDLQFEGVRLFVVHEPAHVPDDLAARGVQVVICGHSHQPLIEQRGALLHINPGSAGPRRFKLPITLGLLHLDGDQLRAELIEL</sequence>
<dbReference type="EC" id="3.1.4.-" evidence="2"/>
<name>A0ABS2IIB1_9GAMM</name>
<dbReference type="EMBL" id="JAFEUP010000005">
    <property type="protein sequence ID" value="MBM7062413.1"/>
    <property type="molecule type" value="Genomic_DNA"/>
</dbReference>
<dbReference type="InterPro" id="IPR029052">
    <property type="entry name" value="Metallo-depent_PP-like"/>
</dbReference>
<feature type="domain" description="Calcineurin-like phosphoesterase" evidence="3">
    <location>
        <begin position="1"/>
        <end position="140"/>
    </location>
</feature>
<dbReference type="NCBIfam" id="TIGR00040">
    <property type="entry name" value="yfcE"/>
    <property type="match status" value="1"/>
</dbReference>
<reference evidence="4 5" key="1">
    <citation type="submission" date="2021-02" db="EMBL/GenBank/DDBJ databases">
        <authorList>
            <person name="Lee D.-H."/>
        </authorList>
    </citation>
    <scope>NUCLEOTIDE SEQUENCE [LARGE SCALE GENOMIC DNA]</scope>
    <source>
        <strain evidence="4 5">UL073</strain>
    </source>
</reference>
<dbReference type="Pfam" id="PF12850">
    <property type="entry name" value="Metallophos_2"/>
    <property type="match status" value="1"/>
</dbReference>
<organism evidence="4 5">
    <name type="scientific">Zestomonas insulae</name>
    <dbReference type="NCBI Taxonomy" id="2809017"/>
    <lineage>
        <taxon>Bacteria</taxon>
        <taxon>Pseudomonadati</taxon>
        <taxon>Pseudomonadota</taxon>
        <taxon>Gammaproteobacteria</taxon>
        <taxon>Pseudomonadales</taxon>
        <taxon>Pseudomonadaceae</taxon>
        <taxon>Zestomonas</taxon>
    </lineage>
</organism>
<keyword evidence="2" id="KW-0479">Metal-binding</keyword>
<evidence type="ECO:0000259" key="3">
    <source>
        <dbReference type="Pfam" id="PF12850"/>
    </source>
</evidence>
<gene>
    <name evidence="4" type="ORF">JQX08_17000</name>
</gene>
<comment type="similarity">
    <text evidence="1 2">Belongs to the metallophosphoesterase superfamily. YfcE family.</text>
</comment>
<evidence type="ECO:0000313" key="4">
    <source>
        <dbReference type="EMBL" id="MBM7062413.1"/>
    </source>
</evidence>
<accession>A0ABS2IIB1</accession>
<dbReference type="SUPFAM" id="SSF56300">
    <property type="entry name" value="Metallo-dependent phosphatases"/>
    <property type="match status" value="1"/>
</dbReference>
<dbReference type="InterPro" id="IPR000979">
    <property type="entry name" value="Phosphodiesterase_MJ0936/Vps29"/>
</dbReference>
<dbReference type="InterPro" id="IPR024654">
    <property type="entry name" value="Calcineurin-like_PHP_lpxH"/>
</dbReference>
<dbReference type="Proteomes" id="UP000717995">
    <property type="component" value="Unassembled WGS sequence"/>
</dbReference>
<dbReference type="PANTHER" id="PTHR11124">
    <property type="entry name" value="VACUOLAR SORTING PROTEIN VPS29"/>
    <property type="match status" value="1"/>
</dbReference>
<proteinExistence type="inferred from homology"/>
<protein>
    <recommendedName>
        <fullName evidence="2">Phosphoesterase</fullName>
        <ecNumber evidence="2">3.1.4.-</ecNumber>
    </recommendedName>
</protein>
<evidence type="ECO:0000256" key="1">
    <source>
        <dbReference type="ARBA" id="ARBA00008950"/>
    </source>
</evidence>
<evidence type="ECO:0000313" key="5">
    <source>
        <dbReference type="Proteomes" id="UP000717995"/>
    </source>
</evidence>